<organism evidence="1 2">
    <name type="scientific">Neofusicoccum parvum</name>
    <dbReference type="NCBI Taxonomy" id="310453"/>
    <lineage>
        <taxon>Eukaryota</taxon>
        <taxon>Fungi</taxon>
        <taxon>Dikarya</taxon>
        <taxon>Ascomycota</taxon>
        <taxon>Pezizomycotina</taxon>
        <taxon>Dothideomycetes</taxon>
        <taxon>Dothideomycetes incertae sedis</taxon>
        <taxon>Botryosphaeriales</taxon>
        <taxon>Botryosphaeriaceae</taxon>
        <taxon>Neofusicoccum</taxon>
    </lineage>
</organism>
<dbReference type="Proteomes" id="UP001165186">
    <property type="component" value="Unassembled WGS sequence"/>
</dbReference>
<proteinExistence type="predicted"/>
<keyword evidence="2" id="KW-1185">Reference proteome</keyword>
<accession>A0ACB5RRJ3</accession>
<gene>
    <name evidence="1" type="primary">g9398</name>
    <name evidence="1" type="ORF">NpPPO83_00009398</name>
</gene>
<name>A0ACB5RRJ3_9PEZI</name>
<protein>
    <submittedName>
        <fullName evidence="1">Uncharacterized protein</fullName>
    </submittedName>
</protein>
<evidence type="ECO:0000313" key="1">
    <source>
        <dbReference type="EMBL" id="GME23148.1"/>
    </source>
</evidence>
<reference evidence="1" key="1">
    <citation type="submission" date="2024-09" db="EMBL/GenBank/DDBJ databases">
        <title>Draft Genome Sequences of Neofusicoccum parvum.</title>
        <authorList>
            <person name="Ashida A."/>
            <person name="Camagna M."/>
            <person name="Tanaka A."/>
            <person name="Takemoto D."/>
        </authorList>
    </citation>
    <scope>NUCLEOTIDE SEQUENCE</scope>
    <source>
        <strain evidence="1">PPO83</strain>
    </source>
</reference>
<comment type="caution">
    <text evidence="1">The sequence shown here is derived from an EMBL/GenBank/DDBJ whole genome shotgun (WGS) entry which is preliminary data.</text>
</comment>
<sequence length="199" mass="23022">MLKEKGARLDQRNLAQHSYLLQFRALIQQDLEKITEAQKANDAKFQKQAQELDELRRTLMVELELSKANMENSTSLMEGQIQTLTKSIEETTGRIQRLEAEEEAMKEDHQHTRERLALVAKRIFNDWQTPEISSRLNDVATCLKSGFDRFADEVQAVKNHVNHVWDFVAAQQEQNLARVQGDLESKFNRLRDELATLTG</sequence>
<dbReference type="EMBL" id="BSXG01000005">
    <property type="protein sequence ID" value="GME23148.1"/>
    <property type="molecule type" value="Genomic_DNA"/>
</dbReference>
<evidence type="ECO:0000313" key="2">
    <source>
        <dbReference type="Proteomes" id="UP001165186"/>
    </source>
</evidence>